<proteinExistence type="predicted"/>
<evidence type="ECO:0000313" key="4">
    <source>
        <dbReference type="Proteomes" id="UP001304298"/>
    </source>
</evidence>
<keyword evidence="4" id="KW-1185">Reference proteome</keyword>
<dbReference type="Pfam" id="PF19809">
    <property type="entry name" value="DUF6292"/>
    <property type="match status" value="1"/>
</dbReference>
<sequence length="155" mass="17104">MTTEPSDENALIPYLRAVAAELGLLAEDAAVEPADPLYGQIRFAGRPADGPAKHLLLTWDRRDGWQLNAAGGRSGSLHVVATLPGEIRPAPRAVADFTLEALADRGERLIRRQYDGDRLSILLDRYAEPAKRRPRRTAAAPMRYSRPPNTAWSRP</sequence>
<evidence type="ECO:0000313" key="3">
    <source>
        <dbReference type="EMBL" id="MEA5363522.1"/>
    </source>
</evidence>
<accession>A0ABU5RB90</accession>
<organism evidence="3 4">
    <name type="scientific">Amycolatopsis heterodermiae</name>
    <dbReference type="NCBI Taxonomy" id="3110235"/>
    <lineage>
        <taxon>Bacteria</taxon>
        <taxon>Bacillati</taxon>
        <taxon>Actinomycetota</taxon>
        <taxon>Actinomycetes</taxon>
        <taxon>Pseudonocardiales</taxon>
        <taxon>Pseudonocardiaceae</taxon>
        <taxon>Amycolatopsis</taxon>
    </lineage>
</organism>
<gene>
    <name evidence="3" type="ORF">VA596_28600</name>
</gene>
<evidence type="ECO:0000259" key="2">
    <source>
        <dbReference type="Pfam" id="PF19809"/>
    </source>
</evidence>
<feature type="domain" description="DUF6292" evidence="2">
    <location>
        <begin position="14"/>
        <end position="98"/>
    </location>
</feature>
<reference evidence="3 4" key="1">
    <citation type="submission" date="2023-12" db="EMBL/GenBank/DDBJ databases">
        <title>Amycolatopsis sp. V23-08.</title>
        <authorList>
            <person name="Somphong A."/>
        </authorList>
    </citation>
    <scope>NUCLEOTIDE SEQUENCE [LARGE SCALE GENOMIC DNA]</scope>
    <source>
        <strain evidence="3 4">V23-08</strain>
    </source>
</reference>
<protein>
    <submittedName>
        <fullName evidence="3">DUF6292 family protein</fullName>
    </submittedName>
</protein>
<dbReference type="EMBL" id="JAYFSI010000007">
    <property type="protein sequence ID" value="MEA5363522.1"/>
    <property type="molecule type" value="Genomic_DNA"/>
</dbReference>
<dbReference type="Proteomes" id="UP001304298">
    <property type="component" value="Unassembled WGS sequence"/>
</dbReference>
<feature type="region of interest" description="Disordered" evidence="1">
    <location>
        <begin position="130"/>
        <end position="155"/>
    </location>
</feature>
<comment type="caution">
    <text evidence="3">The sequence shown here is derived from an EMBL/GenBank/DDBJ whole genome shotgun (WGS) entry which is preliminary data.</text>
</comment>
<evidence type="ECO:0000256" key="1">
    <source>
        <dbReference type="SAM" id="MobiDB-lite"/>
    </source>
</evidence>
<dbReference type="RefSeq" id="WP_323331272.1">
    <property type="nucleotide sequence ID" value="NZ_JAYFSI010000007.1"/>
</dbReference>
<dbReference type="InterPro" id="IPR046259">
    <property type="entry name" value="DUF6292"/>
</dbReference>
<name>A0ABU5RB90_9PSEU</name>